<dbReference type="GO" id="GO:0000287">
    <property type="term" value="F:magnesium ion binding"/>
    <property type="evidence" value="ECO:0007669"/>
    <property type="project" value="UniProtKB-UniRule"/>
</dbReference>
<dbReference type="GO" id="GO:0008834">
    <property type="term" value="F:ditrans,polycis-undecaprenyl-diphosphate synthase [(2E,6E)-farnesyl-diphosphate specific] activity"/>
    <property type="evidence" value="ECO:0007669"/>
    <property type="project" value="TreeGrafter"/>
</dbReference>
<keyword evidence="2" id="KW-0460">Magnesium</keyword>
<name>A0A1I5RRF0_9FIRM</name>
<feature type="binding site" evidence="2">
    <location>
        <begin position="79"/>
        <end position="81"/>
    </location>
    <ligand>
        <name>substrate</name>
    </ligand>
</feature>
<dbReference type="STRING" id="937334.SAMN05444406_10169"/>
<feature type="binding site" evidence="2">
    <location>
        <position position="85"/>
    </location>
    <ligand>
        <name>substrate</name>
    </ligand>
</feature>
<feature type="active site" evidence="2">
    <location>
        <position position="34"/>
    </location>
</feature>
<proteinExistence type="inferred from homology"/>
<dbReference type="PANTHER" id="PTHR10291:SF0">
    <property type="entry name" value="DEHYDRODOLICHYL DIPHOSPHATE SYNTHASE 2"/>
    <property type="match status" value="1"/>
</dbReference>
<dbReference type="RefSeq" id="WP_025746623.1">
    <property type="nucleotide sequence ID" value="NZ_FOXR01000001.1"/>
</dbReference>
<comment type="cofactor">
    <cofactor evidence="2">
        <name>Mg(2+)</name>
        <dbReference type="ChEBI" id="CHEBI:18420"/>
    </cofactor>
    <text evidence="2">Binds 2 magnesium ions per subunit.</text>
</comment>
<dbReference type="InterPro" id="IPR001441">
    <property type="entry name" value="UPP_synth-like"/>
</dbReference>
<feature type="binding site" evidence="2">
    <location>
        <begin position="35"/>
        <end position="38"/>
    </location>
    <ligand>
        <name>substrate</name>
    </ligand>
</feature>
<sequence length="258" mass="29229">MFTSKRNTNEADLSALMEQVKSKPLPQHVAIIMDGNGRWATKRGLPRVAGHRQGVEALREVIKTSDELGIKYLTLYAFSTENWKRPASEIDALMSLLVEYLRREIRELNSNNVKISVLGQVEAFPTVAQREIAKAVELTKNNTGLNVNIALNYGGRAEIVRAAKAIARDVLDKKISIDDIDERLFSSYLYTANIPDPDLLIRTSGEFRLSNFLLYQVAYTELVFTAPDVLWPDFDKKAYLEAIMEYQGRQRRYGGLDV</sequence>
<dbReference type="InterPro" id="IPR036424">
    <property type="entry name" value="UPP_synth-like_sf"/>
</dbReference>
<feature type="binding site" evidence="2">
    <location>
        <position position="34"/>
    </location>
    <ligand>
        <name>Mg(2+)</name>
        <dbReference type="ChEBI" id="CHEBI:18420"/>
    </ligand>
</feature>
<feature type="binding site" evidence="2">
    <location>
        <position position="47"/>
    </location>
    <ligand>
        <name>substrate</name>
    </ligand>
</feature>
<evidence type="ECO:0000256" key="1">
    <source>
        <dbReference type="ARBA" id="ARBA00022679"/>
    </source>
</evidence>
<comment type="function">
    <text evidence="2">Catalyzes the condensation of isopentenyl diphosphate (IPP) with allylic pyrophosphates generating different type of terpenoids.</text>
</comment>
<dbReference type="EC" id="2.5.1.-" evidence="2"/>
<organism evidence="3 4">
    <name type="scientific">Caldicoprobacter faecalis</name>
    <dbReference type="NCBI Taxonomy" id="937334"/>
    <lineage>
        <taxon>Bacteria</taxon>
        <taxon>Bacillati</taxon>
        <taxon>Bacillota</taxon>
        <taxon>Clostridia</taxon>
        <taxon>Caldicoprobacterales</taxon>
        <taxon>Caldicoprobacteraceae</taxon>
        <taxon>Caldicoprobacter</taxon>
    </lineage>
</organism>
<feature type="binding site" evidence="2">
    <location>
        <begin position="208"/>
        <end position="210"/>
    </location>
    <ligand>
        <name>substrate</name>
    </ligand>
</feature>
<comment type="subunit">
    <text evidence="2">Homodimer.</text>
</comment>
<dbReference type="NCBIfam" id="NF011405">
    <property type="entry name" value="PRK14830.1"/>
    <property type="match status" value="1"/>
</dbReference>
<dbReference type="InterPro" id="IPR018520">
    <property type="entry name" value="UPP_synth-like_CS"/>
</dbReference>
<dbReference type="GO" id="GO:0005829">
    <property type="term" value="C:cytosol"/>
    <property type="evidence" value="ECO:0007669"/>
    <property type="project" value="TreeGrafter"/>
</dbReference>
<feature type="active site" description="Proton acceptor" evidence="2">
    <location>
        <position position="82"/>
    </location>
</feature>
<evidence type="ECO:0000256" key="2">
    <source>
        <dbReference type="HAMAP-Rule" id="MF_01139"/>
    </source>
</evidence>
<dbReference type="NCBIfam" id="TIGR00055">
    <property type="entry name" value="uppS"/>
    <property type="match status" value="1"/>
</dbReference>
<evidence type="ECO:0000313" key="3">
    <source>
        <dbReference type="EMBL" id="SFP60506.1"/>
    </source>
</evidence>
<keyword evidence="4" id="KW-1185">Reference proteome</keyword>
<dbReference type="FunFam" id="3.40.1180.10:FF:000001">
    <property type="entry name" value="(2E,6E)-farnesyl-diphosphate-specific ditrans,polycis-undecaprenyl-diphosphate synthase"/>
    <property type="match status" value="1"/>
</dbReference>
<dbReference type="Pfam" id="PF01255">
    <property type="entry name" value="Prenyltransf"/>
    <property type="match status" value="1"/>
</dbReference>
<protein>
    <recommendedName>
        <fullName evidence="2">Isoprenyl transferase</fullName>
        <ecNumber evidence="2">2.5.1.-</ecNumber>
    </recommendedName>
</protein>
<feature type="binding site" evidence="2">
    <location>
        <position position="221"/>
    </location>
    <ligand>
        <name>Mg(2+)</name>
        <dbReference type="ChEBI" id="CHEBI:18420"/>
    </ligand>
</feature>
<dbReference type="GO" id="GO:0016094">
    <property type="term" value="P:polyprenol biosynthetic process"/>
    <property type="evidence" value="ECO:0007669"/>
    <property type="project" value="TreeGrafter"/>
</dbReference>
<dbReference type="CDD" id="cd00475">
    <property type="entry name" value="Cis_IPPS"/>
    <property type="match status" value="1"/>
</dbReference>
<dbReference type="PROSITE" id="PS01066">
    <property type="entry name" value="UPP_SYNTHASE"/>
    <property type="match status" value="1"/>
</dbReference>
<evidence type="ECO:0000313" key="4">
    <source>
        <dbReference type="Proteomes" id="UP000198577"/>
    </source>
</evidence>
<dbReference type="Gene3D" id="3.40.1180.10">
    <property type="entry name" value="Decaprenyl diphosphate synthase-like"/>
    <property type="match status" value="1"/>
</dbReference>
<dbReference type="AlphaFoldDB" id="A0A1I5RRF0"/>
<dbReference type="Proteomes" id="UP000198577">
    <property type="component" value="Unassembled WGS sequence"/>
</dbReference>
<gene>
    <name evidence="3" type="ORF">SAMN05444406_10169</name>
</gene>
<dbReference type="PANTHER" id="PTHR10291">
    <property type="entry name" value="DEHYDRODOLICHYL DIPHOSPHATE SYNTHASE FAMILY MEMBER"/>
    <property type="match status" value="1"/>
</dbReference>
<dbReference type="GO" id="GO:0030145">
    <property type="term" value="F:manganese ion binding"/>
    <property type="evidence" value="ECO:0007669"/>
    <property type="project" value="TreeGrafter"/>
</dbReference>
<dbReference type="HAMAP" id="MF_01139">
    <property type="entry name" value="ISPT"/>
    <property type="match status" value="1"/>
</dbReference>
<dbReference type="OrthoDB" id="4191603at2"/>
<accession>A0A1I5RRF0</accession>
<dbReference type="EMBL" id="FOXR01000001">
    <property type="protein sequence ID" value="SFP60506.1"/>
    <property type="molecule type" value="Genomic_DNA"/>
</dbReference>
<feature type="binding site" evidence="2">
    <location>
        <position position="51"/>
    </location>
    <ligand>
        <name>substrate</name>
    </ligand>
</feature>
<feature type="binding site" evidence="2">
    <location>
        <position position="39"/>
    </location>
    <ligand>
        <name>substrate</name>
    </ligand>
</feature>
<dbReference type="SUPFAM" id="SSF64005">
    <property type="entry name" value="Undecaprenyl diphosphate synthase"/>
    <property type="match status" value="1"/>
</dbReference>
<feature type="binding site" evidence="2">
    <location>
        <position position="202"/>
    </location>
    <ligand>
        <name>substrate</name>
    </ligand>
</feature>
<keyword evidence="1 2" id="KW-0808">Transferase</keyword>
<comment type="similarity">
    <text evidence="2">Belongs to the UPP synthase family.</text>
</comment>
<feature type="binding site" evidence="2">
    <location>
        <position position="83"/>
    </location>
    <ligand>
        <name>substrate</name>
    </ligand>
</feature>
<reference evidence="3 4" key="1">
    <citation type="submission" date="2016-10" db="EMBL/GenBank/DDBJ databases">
        <authorList>
            <person name="de Groot N.N."/>
        </authorList>
    </citation>
    <scope>NUCLEOTIDE SEQUENCE [LARGE SCALE GENOMIC DNA]</scope>
    <source>
        <strain evidence="3 4">DSM 20678</strain>
    </source>
</reference>
<keyword evidence="2" id="KW-0479">Metal-binding</keyword>